<evidence type="ECO:0000313" key="2">
    <source>
        <dbReference type="EMBL" id="KAJ1162124.1"/>
    </source>
</evidence>
<protein>
    <submittedName>
        <fullName evidence="2">Uncharacterized protein</fullName>
    </submittedName>
</protein>
<reference evidence="2" key="1">
    <citation type="journal article" date="2022" name="bioRxiv">
        <title>Sequencing and chromosome-scale assembly of the giantPleurodeles waltlgenome.</title>
        <authorList>
            <person name="Brown T."/>
            <person name="Elewa A."/>
            <person name="Iarovenko S."/>
            <person name="Subramanian E."/>
            <person name="Araus A.J."/>
            <person name="Petzold A."/>
            <person name="Susuki M."/>
            <person name="Suzuki K.-i.T."/>
            <person name="Hayashi T."/>
            <person name="Toyoda A."/>
            <person name="Oliveira C."/>
            <person name="Osipova E."/>
            <person name="Leigh N.D."/>
            <person name="Simon A."/>
            <person name="Yun M.H."/>
        </authorList>
    </citation>
    <scope>NUCLEOTIDE SEQUENCE</scope>
    <source>
        <strain evidence="2">20211129_DDA</strain>
        <tissue evidence="2">Liver</tissue>
    </source>
</reference>
<feature type="compositionally biased region" description="Polar residues" evidence="1">
    <location>
        <begin position="151"/>
        <end position="162"/>
    </location>
</feature>
<dbReference type="EMBL" id="JANPWB010000008">
    <property type="protein sequence ID" value="KAJ1162124.1"/>
    <property type="molecule type" value="Genomic_DNA"/>
</dbReference>
<organism evidence="2 3">
    <name type="scientific">Pleurodeles waltl</name>
    <name type="common">Iberian ribbed newt</name>
    <dbReference type="NCBI Taxonomy" id="8319"/>
    <lineage>
        <taxon>Eukaryota</taxon>
        <taxon>Metazoa</taxon>
        <taxon>Chordata</taxon>
        <taxon>Craniata</taxon>
        <taxon>Vertebrata</taxon>
        <taxon>Euteleostomi</taxon>
        <taxon>Amphibia</taxon>
        <taxon>Batrachia</taxon>
        <taxon>Caudata</taxon>
        <taxon>Salamandroidea</taxon>
        <taxon>Salamandridae</taxon>
        <taxon>Pleurodelinae</taxon>
        <taxon>Pleurodeles</taxon>
    </lineage>
</organism>
<sequence>MGVEGVLADICKSLAALAPTAQSRASPPPFPGLVASVPLGSPPVRLPEQQAQDQNPSRLALLEVSKFLAGINAPTITVPPLAAPWGLSDFWQNAVSDLKRQVDSLVAAHTSNPLQASNSRSSAAPALSTGLTSPPGVQNVLPSASKAPDQVNPTKEGTTDSLLSRPGKLAAHISAEVKEKIWKGEFVEIFSLMRAKRREVEVKEKETKSSSYGERKPKVEENITNWLFGFNVFMSVLLEKKNGVGHIFDLLR</sequence>
<feature type="region of interest" description="Disordered" evidence="1">
    <location>
        <begin position="112"/>
        <end position="163"/>
    </location>
</feature>
<feature type="region of interest" description="Disordered" evidence="1">
    <location>
        <begin position="21"/>
        <end position="55"/>
    </location>
</feature>
<feature type="compositionally biased region" description="Polar residues" evidence="1">
    <location>
        <begin position="112"/>
        <end position="122"/>
    </location>
</feature>
<accession>A0AAV7SEQ2</accession>
<dbReference type="AlphaFoldDB" id="A0AAV7SEQ2"/>
<comment type="caution">
    <text evidence="2">The sequence shown here is derived from an EMBL/GenBank/DDBJ whole genome shotgun (WGS) entry which is preliminary data.</text>
</comment>
<keyword evidence="3" id="KW-1185">Reference proteome</keyword>
<feature type="compositionally biased region" description="Polar residues" evidence="1">
    <location>
        <begin position="129"/>
        <end position="142"/>
    </location>
</feature>
<evidence type="ECO:0000256" key="1">
    <source>
        <dbReference type="SAM" id="MobiDB-lite"/>
    </source>
</evidence>
<proteinExistence type="predicted"/>
<evidence type="ECO:0000313" key="3">
    <source>
        <dbReference type="Proteomes" id="UP001066276"/>
    </source>
</evidence>
<gene>
    <name evidence="2" type="ORF">NDU88_002601</name>
</gene>
<dbReference type="Proteomes" id="UP001066276">
    <property type="component" value="Chromosome 4_2"/>
</dbReference>
<name>A0AAV7SEQ2_PLEWA</name>